<dbReference type="PANTHER" id="PTHR43537:SF54">
    <property type="entry name" value="TRANSCRIPTIONAL REGULATOR, GNTR FAMILY"/>
    <property type="match status" value="1"/>
</dbReference>
<dbReference type="InterPro" id="IPR011711">
    <property type="entry name" value="GntR_C"/>
</dbReference>
<evidence type="ECO:0000259" key="4">
    <source>
        <dbReference type="PROSITE" id="PS50949"/>
    </source>
</evidence>
<accession>A0AAW4NP93</accession>
<keyword evidence="1" id="KW-0805">Transcription regulation</keyword>
<protein>
    <submittedName>
        <fullName evidence="5">GntR family transcriptional regulator</fullName>
    </submittedName>
</protein>
<name>A0AAW4NP93_9BACT</name>
<reference evidence="5" key="1">
    <citation type="submission" date="2021-07" db="EMBL/GenBank/DDBJ databases">
        <title>Genomic diversity and antimicrobial resistance of Prevotella spp. isolated from chronic lung disease airways.</title>
        <authorList>
            <person name="Webb K.A."/>
            <person name="Olagoke O.S."/>
            <person name="Baird T."/>
            <person name="Neill J."/>
            <person name="Pham A."/>
            <person name="Wells T.J."/>
            <person name="Ramsay K.A."/>
            <person name="Bell S.C."/>
            <person name="Sarovich D.S."/>
            <person name="Price E.P."/>
        </authorList>
    </citation>
    <scope>NUCLEOTIDE SEQUENCE</scope>
    <source>
        <strain evidence="5">SCHI0047.S.3</strain>
    </source>
</reference>
<dbReference type="Pfam" id="PF00392">
    <property type="entry name" value="GntR"/>
    <property type="match status" value="1"/>
</dbReference>
<keyword evidence="2" id="KW-0238">DNA-binding</keyword>
<dbReference type="RefSeq" id="WP_219427544.1">
    <property type="nucleotide sequence ID" value="NZ_JAHXRD010000006.1"/>
</dbReference>
<evidence type="ECO:0000313" key="6">
    <source>
        <dbReference type="Proteomes" id="UP001196873"/>
    </source>
</evidence>
<dbReference type="EMBL" id="JAHXRF010000005">
    <property type="protein sequence ID" value="MBW4865272.1"/>
    <property type="molecule type" value="Genomic_DNA"/>
</dbReference>
<keyword evidence="3" id="KW-0804">Transcription</keyword>
<dbReference type="PANTHER" id="PTHR43537">
    <property type="entry name" value="TRANSCRIPTIONAL REGULATOR, GNTR FAMILY"/>
    <property type="match status" value="1"/>
</dbReference>
<evidence type="ECO:0000313" key="5">
    <source>
        <dbReference type="EMBL" id="MBW4865272.1"/>
    </source>
</evidence>
<feature type="domain" description="HTH gntR-type" evidence="4">
    <location>
        <begin position="15"/>
        <end position="83"/>
    </location>
</feature>
<evidence type="ECO:0000256" key="1">
    <source>
        <dbReference type="ARBA" id="ARBA00023015"/>
    </source>
</evidence>
<dbReference type="GO" id="GO:0003700">
    <property type="term" value="F:DNA-binding transcription factor activity"/>
    <property type="evidence" value="ECO:0007669"/>
    <property type="project" value="InterPro"/>
</dbReference>
<dbReference type="Pfam" id="PF07729">
    <property type="entry name" value="FCD"/>
    <property type="match status" value="1"/>
</dbReference>
<dbReference type="GO" id="GO:0003677">
    <property type="term" value="F:DNA binding"/>
    <property type="evidence" value="ECO:0007669"/>
    <property type="project" value="UniProtKB-KW"/>
</dbReference>
<dbReference type="PROSITE" id="PS50949">
    <property type="entry name" value="HTH_GNTR"/>
    <property type="match status" value="1"/>
</dbReference>
<sequence length="247" mass="28622">MIHGKYEGFPISNSLNLVDKVEIEIISYFIEHGYKIGDSIPNEIQLASELGVARSVLREALSPLKMIGLVEGRTRRGMYLREPSFFKGFQLSVNPHFMSESSLINLLELRIALEIGISSTIFERITPTDIRQLEEIVKLSSVFENNSYSPISEYSFHSKLYQITNNNFIVDFQQIMHPIMDFVKDKFKDCIEPINIRLKSQGKLVTHADLLALIKKRDLEAYKRGIEMHFEAYRMFMKAHNKKNKEE</sequence>
<evidence type="ECO:0000256" key="3">
    <source>
        <dbReference type="ARBA" id="ARBA00023163"/>
    </source>
</evidence>
<dbReference type="SMART" id="SM00345">
    <property type="entry name" value="HTH_GNTR"/>
    <property type="match status" value="1"/>
</dbReference>
<dbReference type="InterPro" id="IPR000524">
    <property type="entry name" value="Tscrpt_reg_HTH_GntR"/>
</dbReference>
<gene>
    <name evidence="5" type="ORF">KZY68_04420</name>
</gene>
<dbReference type="Proteomes" id="UP001196873">
    <property type="component" value="Unassembled WGS sequence"/>
</dbReference>
<dbReference type="AlphaFoldDB" id="A0AAW4NP93"/>
<evidence type="ECO:0000256" key="2">
    <source>
        <dbReference type="ARBA" id="ARBA00023125"/>
    </source>
</evidence>
<comment type="caution">
    <text evidence="5">The sequence shown here is derived from an EMBL/GenBank/DDBJ whole genome shotgun (WGS) entry which is preliminary data.</text>
</comment>
<proteinExistence type="predicted"/>
<organism evidence="5 6">
    <name type="scientific">Segatella salivae</name>
    <dbReference type="NCBI Taxonomy" id="228604"/>
    <lineage>
        <taxon>Bacteria</taxon>
        <taxon>Pseudomonadati</taxon>
        <taxon>Bacteroidota</taxon>
        <taxon>Bacteroidia</taxon>
        <taxon>Bacteroidales</taxon>
        <taxon>Prevotellaceae</taxon>
        <taxon>Segatella</taxon>
    </lineage>
</organism>